<dbReference type="Proteomes" id="UP000036923">
    <property type="component" value="Unassembled WGS sequence"/>
</dbReference>
<dbReference type="InterPro" id="IPR002105">
    <property type="entry name" value="Dockerin_1_rpt"/>
</dbReference>
<dbReference type="SUPFAM" id="SSF63446">
    <property type="entry name" value="Type I dockerin domain"/>
    <property type="match status" value="1"/>
</dbReference>
<dbReference type="InterPro" id="IPR008969">
    <property type="entry name" value="CarboxyPept-like_regulatory"/>
</dbReference>
<dbReference type="InterPro" id="IPR036439">
    <property type="entry name" value="Dockerin_dom_sf"/>
</dbReference>
<dbReference type="RefSeq" id="WP_050753782.1">
    <property type="nucleotide sequence ID" value="NZ_JQKC01000001.1"/>
</dbReference>
<accession>A0A0L6JV91</accession>
<sequence length="482" mass="54811" precursor="true">MKKCIKIMLLGMLFTIIIVNLAYADAPYLLYNDDFEETALQLTGSDTASQKFTSYKDFNCIEVQCPSWSNNTGNLTLKLYRWNKDYSTTINSAPIEVKYFIDFKDNEWLSLKLSTQNSGEYLWELSNPTEIVGVWRKNGNLGNNTAYLNGKETEGEYKARIYFTTKATDLYDPNSTFTPVELTGGKNTAASKIFATDKFKSVEVFCPSWNNAIGNLTLKLYKWSSDYYTTINSEPIASKAFVNFQDNSWLTLNFDSQQAGYYLWVLSNGDETVGVWKHLNSTGLNITYFNGEEINGDYKSRIYYDDYENQNPSVTPSNDGIKICGYVKSDVAGSINGPEHTNEGFKVEIPELNVWVKTRENGYFEIYNVPVSVASRTLVISKESYLKRTIDILSVSKDTQLSTKEAPIKICPGDIVQDNAINMMDVIEIASLFNTFEGSENYRCDLDRNGVINIEDFLIIAKHFNKCSEDYFTENDLSYIEL</sequence>
<dbReference type="Gene3D" id="2.60.40.4130">
    <property type="match status" value="1"/>
</dbReference>
<dbReference type="OrthoDB" id="3648721at2"/>
<dbReference type="Pfam" id="PF00404">
    <property type="entry name" value="Dockerin_1"/>
    <property type="match status" value="1"/>
</dbReference>
<gene>
    <name evidence="2" type="ORF">Bccel_4923</name>
</gene>
<dbReference type="SUPFAM" id="SSF49464">
    <property type="entry name" value="Carboxypeptidase regulatory domain-like"/>
    <property type="match status" value="1"/>
</dbReference>
<evidence type="ECO:0000313" key="3">
    <source>
        <dbReference type="Proteomes" id="UP000036923"/>
    </source>
</evidence>
<proteinExistence type="predicted"/>
<dbReference type="InterPro" id="IPR018247">
    <property type="entry name" value="EF_Hand_1_Ca_BS"/>
</dbReference>
<evidence type="ECO:0000259" key="1">
    <source>
        <dbReference type="PROSITE" id="PS51766"/>
    </source>
</evidence>
<dbReference type="EMBL" id="LGTC01000001">
    <property type="protein sequence ID" value="KNY29649.1"/>
    <property type="molecule type" value="Genomic_DNA"/>
</dbReference>
<reference evidence="3" key="1">
    <citation type="submission" date="2015-07" db="EMBL/GenBank/DDBJ databases">
        <title>Near-Complete Genome Sequence of the Cellulolytic Bacterium Bacteroides (Pseudobacteroides) cellulosolvens ATCC 35603.</title>
        <authorList>
            <person name="Dassa B."/>
            <person name="Utturkar S.M."/>
            <person name="Klingeman D.M."/>
            <person name="Hurt R.A."/>
            <person name="Keller M."/>
            <person name="Xu J."/>
            <person name="Reddy Y.H.K."/>
            <person name="Borovok I."/>
            <person name="Grinberg I.R."/>
            <person name="Lamed R."/>
            <person name="Zhivin O."/>
            <person name="Bayer E.A."/>
            <person name="Brown S.D."/>
        </authorList>
    </citation>
    <scope>NUCLEOTIDE SEQUENCE [LARGE SCALE GENOMIC DNA]</scope>
    <source>
        <strain evidence="3">DSM 2933</strain>
    </source>
</reference>
<name>A0A0L6JV91_9FIRM</name>
<dbReference type="GO" id="GO:0004553">
    <property type="term" value="F:hydrolase activity, hydrolyzing O-glycosyl compounds"/>
    <property type="evidence" value="ECO:0007669"/>
    <property type="project" value="InterPro"/>
</dbReference>
<dbReference type="PROSITE" id="PS51766">
    <property type="entry name" value="DOCKERIN"/>
    <property type="match status" value="1"/>
</dbReference>
<dbReference type="STRING" id="398512.Bccel_4923"/>
<protein>
    <recommendedName>
        <fullName evidence="1">Dockerin domain-containing protein</fullName>
    </recommendedName>
</protein>
<keyword evidence="3" id="KW-1185">Reference proteome</keyword>
<dbReference type="InterPro" id="IPR016134">
    <property type="entry name" value="Dockerin_dom"/>
</dbReference>
<evidence type="ECO:0000313" key="2">
    <source>
        <dbReference type="EMBL" id="KNY29649.1"/>
    </source>
</evidence>
<comment type="caution">
    <text evidence="2">The sequence shown here is derived from an EMBL/GenBank/DDBJ whole genome shotgun (WGS) entry which is preliminary data.</text>
</comment>
<dbReference type="AlphaFoldDB" id="A0A0L6JV91"/>
<dbReference type="GO" id="GO:0000272">
    <property type="term" value="P:polysaccharide catabolic process"/>
    <property type="evidence" value="ECO:0007669"/>
    <property type="project" value="InterPro"/>
</dbReference>
<organism evidence="2 3">
    <name type="scientific">Pseudobacteroides cellulosolvens ATCC 35603 = DSM 2933</name>
    <dbReference type="NCBI Taxonomy" id="398512"/>
    <lineage>
        <taxon>Bacteria</taxon>
        <taxon>Bacillati</taxon>
        <taxon>Bacillota</taxon>
        <taxon>Clostridia</taxon>
        <taxon>Eubacteriales</taxon>
        <taxon>Oscillospiraceae</taxon>
        <taxon>Pseudobacteroides</taxon>
    </lineage>
</organism>
<feature type="domain" description="Dockerin" evidence="1">
    <location>
        <begin position="408"/>
        <end position="473"/>
    </location>
</feature>
<dbReference type="PROSITE" id="PS00018">
    <property type="entry name" value="EF_HAND_1"/>
    <property type="match status" value="1"/>
</dbReference>